<evidence type="ECO:0000313" key="2">
    <source>
        <dbReference type="EMBL" id="AGB49714.1"/>
    </source>
</evidence>
<proteinExistence type="predicted"/>
<feature type="domain" description="Cytochrome b5 heme-binding" evidence="1">
    <location>
        <begin position="4"/>
        <end position="77"/>
    </location>
</feature>
<dbReference type="InterPro" id="IPR001199">
    <property type="entry name" value="Cyt_B5-like_heme/steroid-bd"/>
</dbReference>
<keyword evidence="3" id="KW-1185">Reference proteome</keyword>
<dbReference type="SUPFAM" id="SSF55856">
    <property type="entry name" value="Cytochrome b5-like heme/steroid binding domain"/>
    <property type="match status" value="1"/>
</dbReference>
<dbReference type="Proteomes" id="UP000010866">
    <property type="component" value="Chromosome"/>
</dbReference>
<sequence>MQEFTLEEVARYNGKNGEKAYVVYNDKVYDVTESGFWSEGEHMGLHESGNDLTNELEAEAPHETSALDAYPVVGTIKK</sequence>
<reference evidence="3" key="1">
    <citation type="submission" date="2012-02" db="EMBL/GenBank/DDBJ databases">
        <title>Complete sequence of chromosome of Methanomethylovorans hollandica DSM 15978.</title>
        <authorList>
            <person name="Lucas S."/>
            <person name="Copeland A."/>
            <person name="Lapidus A."/>
            <person name="Glavina del Rio T."/>
            <person name="Dalin E."/>
            <person name="Tice H."/>
            <person name="Bruce D."/>
            <person name="Goodwin L."/>
            <person name="Pitluck S."/>
            <person name="Peters L."/>
            <person name="Mikhailova N."/>
            <person name="Held B."/>
            <person name="Kyrpides N."/>
            <person name="Mavromatis K."/>
            <person name="Ivanova N."/>
            <person name="Brettin T."/>
            <person name="Detter J.C."/>
            <person name="Han C."/>
            <person name="Larimer F."/>
            <person name="Land M."/>
            <person name="Hauser L."/>
            <person name="Markowitz V."/>
            <person name="Cheng J.-F."/>
            <person name="Hugenholtz P."/>
            <person name="Woyke T."/>
            <person name="Wu D."/>
            <person name="Spring S."/>
            <person name="Schroeder M."/>
            <person name="Brambilla E."/>
            <person name="Klenk H.-P."/>
            <person name="Eisen J.A."/>
        </authorList>
    </citation>
    <scope>NUCLEOTIDE SEQUENCE [LARGE SCALE GENOMIC DNA]</scope>
    <source>
        <strain evidence="3">DSM 15978 / NBRC 107637 / DMS1</strain>
    </source>
</reference>
<dbReference type="STRING" id="867904.Metho_1511"/>
<dbReference type="AlphaFoldDB" id="L0L0C5"/>
<name>L0L0C5_METHD</name>
<dbReference type="KEGG" id="mhz:Metho_1511"/>
<protein>
    <submittedName>
        <fullName evidence="2">Putative heme/steroid binding protein</fullName>
    </submittedName>
</protein>
<dbReference type="Pfam" id="PF00173">
    <property type="entry name" value="Cyt-b5"/>
    <property type="match status" value="1"/>
</dbReference>
<organism evidence="2 3">
    <name type="scientific">Methanomethylovorans hollandica (strain DSM 15978 / NBRC 107637 / DMS1)</name>
    <dbReference type="NCBI Taxonomy" id="867904"/>
    <lineage>
        <taxon>Archaea</taxon>
        <taxon>Methanobacteriati</taxon>
        <taxon>Methanobacteriota</taxon>
        <taxon>Stenosarchaea group</taxon>
        <taxon>Methanomicrobia</taxon>
        <taxon>Methanosarcinales</taxon>
        <taxon>Methanosarcinaceae</taxon>
        <taxon>Methanomethylovorans</taxon>
    </lineage>
</organism>
<gene>
    <name evidence="2" type="ordered locus">Metho_1511</name>
</gene>
<dbReference type="GeneID" id="14407320"/>
<dbReference type="InterPro" id="IPR036400">
    <property type="entry name" value="Cyt_B5-like_heme/steroid_sf"/>
</dbReference>
<dbReference type="EMBL" id="CP003362">
    <property type="protein sequence ID" value="AGB49714.1"/>
    <property type="molecule type" value="Genomic_DNA"/>
</dbReference>
<dbReference type="Gene3D" id="3.10.120.10">
    <property type="entry name" value="Cytochrome b5-like heme/steroid binding domain"/>
    <property type="match status" value="1"/>
</dbReference>
<dbReference type="OrthoDB" id="129383at2157"/>
<dbReference type="RefSeq" id="WP_015324879.1">
    <property type="nucleotide sequence ID" value="NC_019977.1"/>
</dbReference>
<accession>L0L0C5</accession>
<dbReference type="SMART" id="SM01117">
    <property type="entry name" value="Cyt-b5"/>
    <property type="match status" value="1"/>
</dbReference>
<evidence type="ECO:0000259" key="1">
    <source>
        <dbReference type="SMART" id="SM01117"/>
    </source>
</evidence>
<evidence type="ECO:0000313" key="3">
    <source>
        <dbReference type="Proteomes" id="UP000010866"/>
    </source>
</evidence>
<dbReference type="HOGENOM" id="CLU_178322_0_0_2"/>